<comment type="caution">
    <text evidence="1">The sequence shown here is derived from an EMBL/GenBank/DDBJ whole genome shotgun (WGS) entry which is preliminary data.</text>
</comment>
<dbReference type="Proteomes" id="UP000230750">
    <property type="component" value="Unassembled WGS sequence"/>
</dbReference>
<keyword evidence="2" id="KW-1185">Reference proteome</keyword>
<gene>
    <name evidence="1" type="ORF">BSL78_24359</name>
</gene>
<evidence type="ECO:0000313" key="1">
    <source>
        <dbReference type="EMBL" id="PIK38804.1"/>
    </source>
</evidence>
<protein>
    <submittedName>
        <fullName evidence="1">Uncharacterized protein</fullName>
    </submittedName>
</protein>
<dbReference type="EMBL" id="MRZV01001312">
    <property type="protein sequence ID" value="PIK38804.1"/>
    <property type="molecule type" value="Genomic_DNA"/>
</dbReference>
<dbReference type="AlphaFoldDB" id="A0A2G8JSR2"/>
<accession>A0A2G8JSR2</accession>
<name>A0A2G8JSR2_STIJA</name>
<organism evidence="1 2">
    <name type="scientific">Stichopus japonicus</name>
    <name type="common">Sea cucumber</name>
    <dbReference type="NCBI Taxonomy" id="307972"/>
    <lineage>
        <taxon>Eukaryota</taxon>
        <taxon>Metazoa</taxon>
        <taxon>Echinodermata</taxon>
        <taxon>Eleutherozoa</taxon>
        <taxon>Echinozoa</taxon>
        <taxon>Holothuroidea</taxon>
        <taxon>Aspidochirotacea</taxon>
        <taxon>Aspidochirotida</taxon>
        <taxon>Stichopodidae</taxon>
        <taxon>Apostichopus</taxon>
    </lineage>
</organism>
<proteinExistence type="predicted"/>
<evidence type="ECO:0000313" key="2">
    <source>
        <dbReference type="Proteomes" id="UP000230750"/>
    </source>
</evidence>
<sequence length="310" mass="35041">MRYYPALVHYKLNEEDQDFLNEGVTIMEAADQDETKDDIKIATAAWLLPSVFSSNRKLLMEDEATLDHSKVIKPLVTYSGNFVTCTSLKIICEGCNICSSDNHADALLALVASYFAFDIRYTTSGSLLDFLQIVILDIKQGIKIPRKLSSALKNLSALIWNLKLHTLLTLLFMLIPDVIEHLQAENYTRDVQDALLYSSYCGSTKDNGDCIISDENGCLSMSSYFPSLGKYHRGIHVGHMKDHHYVPLKKISPIREETSECTSQEYNLRVTATSSDSSDRYMCSGQFYYSRPVPQPLLQYHQPCHIVQTV</sequence>
<reference evidence="1 2" key="1">
    <citation type="journal article" date="2017" name="PLoS Biol.">
        <title>The sea cucumber genome provides insights into morphological evolution and visceral regeneration.</title>
        <authorList>
            <person name="Zhang X."/>
            <person name="Sun L."/>
            <person name="Yuan J."/>
            <person name="Sun Y."/>
            <person name="Gao Y."/>
            <person name="Zhang L."/>
            <person name="Li S."/>
            <person name="Dai H."/>
            <person name="Hamel J.F."/>
            <person name="Liu C."/>
            <person name="Yu Y."/>
            <person name="Liu S."/>
            <person name="Lin W."/>
            <person name="Guo K."/>
            <person name="Jin S."/>
            <person name="Xu P."/>
            <person name="Storey K.B."/>
            <person name="Huan P."/>
            <person name="Zhang T."/>
            <person name="Zhou Y."/>
            <person name="Zhang J."/>
            <person name="Lin C."/>
            <person name="Li X."/>
            <person name="Xing L."/>
            <person name="Huo D."/>
            <person name="Sun M."/>
            <person name="Wang L."/>
            <person name="Mercier A."/>
            <person name="Li F."/>
            <person name="Yang H."/>
            <person name="Xiang J."/>
        </authorList>
    </citation>
    <scope>NUCLEOTIDE SEQUENCE [LARGE SCALE GENOMIC DNA]</scope>
    <source>
        <strain evidence="1">Shaxun</strain>
        <tissue evidence="1">Muscle</tissue>
    </source>
</reference>